<dbReference type="Gene3D" id="2.60.120.10">
    <property type="entry name" value="Jelly Rolls"/>
    <property type="match status" value="2"/>
</dbReference>
<evidence type="ECO:0008006" key="8">
    <source>
        <dbReference type="Google" id="ProtNLM"/>
    </source>
</evidence>
<dbReference type="OrthoDB" id="321327at2"/>
<dbReference type="PANTHER" id="PTHR43212">
    <property type="entry name" value="QUERCETIN 2,3-DIOXYGENASE"/>
    <property type="match status" value="1"/>
</dbReference>
<dbReference type="SUPFAM" id="SSF51182">
    <property type="entry name" value="RmlC-like cupins"/>
    <property type="match status" value="1"/>
</dbReference>
<keyword evidence="2" id="KW-0479">Metal-binding</keyword>
<accession>A0A1M7J4V3</accession>
<keyword evidence="7" id="KW-1185">Reference proteome</keyword>
<feature type="binding site" evidence="2">
    <location>
        <position position="59"/>
    </location>
    <ligand>
        <name>Fe cation</name>
        <dbReference type="ChEBI" id="CHEBI:24875"/>
    </ligand>
</feature>
<feature type="binding site" evidence="2">
    <location>
        <position position="61"/>
    </location>
    <ligand>
        <name>Fe cation</name>
        <dbReference type="ChEBI" id="CHEBI:24875"/>
    </ligand>
</feature>
<dbReference type="InterPro" id="IPR041602">
    <property type="entry name" value="Quercetinase_C"/>
</dbReference>
<feature type="binding site" evidence="2">
    <location>
        <position position="103"/>
    </location>
    <ligand>
        <name>Fe cation</name>
        <dbReference type="ChEBI" id="CHEBI:24875"/>
    </ligand>
</feature>
<gene>
    <name evidence="6" type="ORF">SAMN05444266_108223</name>
</gene>
<dbReference type="PANTHER" id="PTHR43212:SF3">
    <property type="entry name" value="QUERCETIN 2,3-DIOXYGENASE"/>
    <property type="match status" value="1"/>
</dbReference>
<dbReference type="STRING" id="1419482.SAMN05444266_108223"/>
<reference evidence="6 7" key="1">
    <citation type="submission" date="2016-11" db="EMBL/GenBank/DDBJ databases">
        <authorList>
            <person name="Jaros S."/>
            <person name="Januszkiewicz K."/>
            <person name="Wedrychowicz H."/>
        </authorList>
    </citation>
    <scope>NUCLEOTIDE SEQUENCE [LARGE SCALE GENOMIC DNA]</scope>
    <source>
        <strain evidence="6 7">DSM 27406</strain>
    </source>
</reference>
<proteinExistence type="inferred from homology"/>
<feature type="domain" description="Quercetin 2,3-dioxygenase C-terminal cupin" evidence="5">
    <location>
        <begin position="150"/>
        <end position="235"/>
    </location>
</feature>
<dbReference type="PIRSF" id="PIRSF006232">
    <property type="entry name" value="Pirin"/>
    <property type="match status" value="1"/>
</dbReference>
<dbReference type="EMBL" id="FRBL01000008">
    <property type="protein sequence ID" value="SHM48045.1"/>
    <property type="molecule type" value="Genomic_DNA"/>
</dbReference>
<dbReference type="InterPro" id="IPR014710">
    <property type="entry name" value="RmlC-like_jellyroll"/>
</dbReference>
<evidence type="ECO:0000256" key="2">
    <source>
        <dbReference type="PIRSR" id="PIRSR006232-1"/>
    </source>
</evidence>
<evidence type="ECO:0000256" key="1">
    <source>
        <dbReference type="ARBA" id="ARBA00008416"/>
    </source>
</evidence>
<feature type="binding site" evidence="2">
    <location>
        <position position="105"/>
    </location>
    <ligand>
        <name>Fe cation</name>
        <dbReference type="ChEBI" id="CHEBI:24875"/>
    </ligand>
</feature>
<dbReference type="InterPro" id="IPR003829">
    <property type="entry name" value="Pirin_N_dom"/>
</dbReference>
<dbReference type="CDD" id="cd02910">
    <property type="entry name" value="cupin_Yhhw_N"/>
    <property type="match status" value="1"/>
</dbReference>
<dbReference type="Proteomes" id="UP000184420">
    <property type="component" value="Unassembled WGS sequence"/>
</dbReference>
<evidence type="ECO:0000259" key="4">
    <source>
        <dbReference type="Pfam" id="PF02678"/>
    </source>
</evidence>
<evidence type="ECO:0000313" key="6">
    <source>
        <dbReference type="EMBL" id="SHM48045.1"/>
    </source>
</evidence>
<dbReference type="GO" id="GO:0046872">
    <property type="term" value="F:metal ion binding"/>
    <property type="evidence" value="ECO:0007669"/>
    <property type="project" value="UniProtKB-KW"/>
</dbReference>
<dbReference type="Pfam" id="PF02678">
    <property type="entry name" value="Pirin"/>
    <property type="match status" value="1"/>
</dbReference>
<sequence length="241" mass="27081">MSKYILHKEDSRHHEYNDWLESKKTFSFADYYNPKRIHFGALRVFNDDIVKATKGFGKHPHDNMEIISIPLQGSLIHKDNLGNEEVIRAGEIQVMSTGSGVFHSEYNHETEQSTRFLQIWIYPSALNVTPHYGRLTLQNAWFDNQFSTFVAPVASEKAAMIHQDAYLSMGKFSGDKEFSYTIQQNGNGAYLYVIDGSIDIDGHVLSTGDALGISDTAAFNGQVKSNSATILVIDVPMNIQL</sequence>
<comment type="cofactor">
    <cofactor evidence="2">
        <name>Fe cation</name>
        <dbReference type="ChEBI" id="CHEBI:24875"/>
    </cofactor>
    <text evidence="2">Binds 1 Fe cation per subunit.</text>
</comment>
<dbReference type="Pfam" id="PF17954">
    <property type="entry name" value="Pirin_C_2"/>
    <property type="match status" value="1"/>
</dbReference>
<dbReference type="AlphaFoldDB" id="A0A1M7J4V3"/>
<organism evidence="6 7">
    <name type="scientific">Chitinophaga jiangningensis</name>
    <dbReference type="NCBI Taxonomy" id="1419482"/>
    <lineage>
        <taxon>Bacteria</taxon>
        <taxon>Pseudomonadati</taxon>
        <taxon>Bacteroidota</taxon>
        <taxon>Chitinophagia</taxon>
        <taxon>Chitinophagales</taxon>
        <taxon>Chitinophagaceae</taxon>
        <taxon>Chitinophaga</taxon>
    </lineage>
</organism>
<comment type="similarity">
    <text evidence="1 3">Belongs to the pirin family.</text>
</comment>
<keyword evidence="2" id="KW-0408">Iron</keyword>
<evidence type="ECO:0000313" key="7">
    <source>
        <dbReference type="Proteomes" id="UP000184420"/>
    </source>
</evidence>
<name>A0A1M7J4V3_9BACT</name>
<feature type="domain" description="Pirin N-terminal" evidence="4">
    <location>
        <begin position="12"/>
        <end position="121"/>
    </location>
</feature>
<dbReference type="RefSeq" id="WP_073085149.1">
    <property type="nucleotide sequence ID" value="NZ_FRBL01000008.1"/>
</dbReference>
<evidence type="ECO:0000256" key="3">
    <source>
        <dbReference type="RuleBase" id="RU003457"/>
    </source>
</evidence>
<protein>
    <recommendedName>
        <fullName evidence="8">Pirin N-terminal domain-containing protein</fullName>
    </recommendedName>
</protein>
<dbReference type="InterPro" id="IPR011051">
    <property type="entry name" value="RmlC_Cupin_sf"/>
</dbReference>
<evidence type="ECO:0000259" key="5">
    <source>
        <dbReference type="Pfam" id="PF17954"/>
    </source>
</evidence>
<dbReference type="InterPro" id="IPR012093">
    <property type="entry name" value="Pirin"/>
</dbReference>